<dbReference type="InterPro" id="IPR030564">
    <property type="entry name" value="Myotubularin"/>
</dbReference>
<dbReference type="PANTHER" id="PTHR10807">
    <property type="entry name" value="MYOTUBULARIN-RELATED"/>
    <property type="match status" value="1"/>
</dbReference>
<dbReference type="SUPFAM" id="SSF50729">
    <property type="entry name" value="PH domain-like"/>
    <property type="match status" value="1"/>
</dbReference>
<dbReference type="PROSITE" id="PS00383">
    <property type="entry name" value="TYR_PHOSPHATASE_1"/>
    <property type="match status" value="1"/>
</dbReference>
<evidence type="ECO:0000259" key="4">
    <source>
        <dbReference type="PROSITE" id="PS51339"/>
    </source>
</evidence>
<dbReference type="SUPFAM" id="SSF52799">
    <property type="entry name" value="(Phosphotyrosine protein) phosphatases II"/>
    <property type="match status" value="1"/>
</dbReference>
<dbReference type="PROSITE" id="PS51339">
    <property type="entry name" value="PPASE_MYOTUBULARIN"/>
    <property type="match status" value="1"/>
</dbReference>
<dbReference type="Gene3D" id="2.30.29.30">
    <property type="entry name" value="Pleckstrin-homology domain (PH domain)/Phosphotyrosine-binding domain (PTB)"/>
    <property type="match status" value="1"/>
</dbReference>
<evidence type="ECO:0000256" key="1">
    <source>
        <dbReference type="ARBA" id="ARBA00007471"/>
    </source>
</evidence>
<dbReference type="GO" id="GO:0106018">
    <property type="term" value="F:phosphatidylinositol-3,5-bisphosphate phosphatase activity"/>
    <property type="evidence" value="ECO:0007669"/>
    <property type="project" value="TreeGrafter"/>
</dbReference>
<gene>
    <name evidence="5" type="ORF">ECRASSUSDP1_LOCUS24716</name>
</gene>
<dbReference type="InterPro" id="IPR011993">
    <property type="entry name" value="PH-like_dom_sf"/>
</dbReference>
<keyword evidence="6" id="KW-1185">Reference proteome</keyword>
<evidence type="ECO:0000256" key="2">
    <source>
        <dbReference type="PIRSR" id="PIRSR630564-1"/>
    </source>
</evidence>
<dbReference type="InterPro" id="IPR016130">
    <property type="entry name" value="Tyr_Pase_AS"/>
</dbReference>
<dbReference type="GO" id="GO:0005737">
    <property type="term" value="C:cytoplasm"/>
    <property type="evidence" value="ECO:0007669"/>
    <property type="project" value="TreeGrafter"/>
</dbReference>
<comment type="similarity">
    <text evidence="1">Belongs to the protein-tyrosine phosphatase family. Non-receptor class myotubularin subfamily.</text>
</comment>
<sequence>MEKSGDESDLEFVDVGEACEGVIDGPPSFEEELDPSESVTKCEGFSLKLSQLINTNHDVQLSKSQSHQVSLNNKDSMIEKAEGKVQRFLDDPEEEKAESFDSEDIDKIEAESEEEASPTFGSIEENFTGVESQNFGKELPSFFVENQAEKLIFPLSDVKAIDNNEGKLYTGTILVTRYKIVFMPKDDNEDNYDYISGPVQDGTYNSACDSFEKIQREVVPTYKKRFFNIPVHMLRRVYFDYEKSNIHHAYVCIETKDYREMRFIVQDHNEAKRQCDKIKKVAFPNILCKDVFALKYLYENITRDGFFQSKLNLPLDGWDIYDMKKEYMRQGVDETSQKFRAISCWDLADASNICETYPEYVFIPKLMSRMKMTKCAKFRAKRRFPALSYFYKEKGSSLWRSAQNNTGLLYKRCTEDEEMLKYIGLANEYTPTVSIYDARSSVKAMSNKFKGGGYENTDYYKNCLIRFCGIENIFAVESAFEKMWFALKSNKTLQNNQTIYSAIESSNWYNLISTILESANQIVDDMHISKKSVLVHCSDGWDRTAQMAGLAQIMLDPYSRTIEGFEVIIEKEFLAFGHSFDHRLGTLCDEKHKNKKRSPIFVQFLDCVYQCLQQNPTAFQFNVNFLCFVAYHAYSCKFGTFLLDNQKYRKNNDLSKKTVSIWTYMNDRVEKFYNPFYDSSTTGVLKIRSDPISLMLWREYFLKWTSLSQMGEDEDIFALPDPREDAMMKALMEKERNETDRPVRIDDTTKS</sequence>
<feature type="binding site" evidence="3">
    <location>
        <begin position="447"/>
        <end position="450"/>
    </location>
    <ligand>
        <name>substrate</name>
    </ligand>
</feature>
<dbReference type="InterPro" id="IPR010569">
    <property type="entry name" value="Myotubularin-like_Pase_dom"/>
</dbReference>
<dbReference type="Pfam" id="PF06602">
    <property type="entry name" value="Myotub-related"/>
    <property type="match status" value="1"/>
</dbReference>
<comment type="caution">
    <text evidence="5">The sequence shown here is derived from an EMBL/GenBank/DDBJ whole genome shotgun (WGS) entry which is preliminary data.</text>
</comment>
<dbReference type="CDD" id="cd14507">
    <property type="entry name" value="PTP-MTM-like"/>
    <property type="match status" value="1"/>
</dbReference>
<feature type="domain" description="Myotubularin phosphatase" evidence="4">
    <location>
        <begin position="317"/>
        <end position="701"/>
    </location>
</feature>
<protein>
    <recommendedName>
        <fullName evidence="4">Myotubularin phosphatase domain-containing protein</fullName>
    </recommendedName>
</protein>
<reference evidence="5" key="1">
    <citation type="submission" date="2023-07" db="EMBL/GenBank/DDBJ databases">
        <authorList>
            <consortium name="AG Swart"/>
            <person name="Singh M."/>
            <person name="Singh A."/>
            <person name="Seah K."/>
            <person name="Emmerich C."/>
        </authorList>
    </citation>
    <scope>NUCLEOTIDE SEQUENCE</scope>
    <source>
        <strain evidence="5">DP1</strain>
    </source>
</reference>
<dbReference type="Proteomes" id="UP001295684">
    <property type="component" value="Unassembled WGS sequence"/>
</dbReference>
<dbReference type="AlphaFoldDB" id="A0AAD1Y3G0"/>
<organism evidence="5 6">
    <name type="scientific">Euplotes crassus</name>
    <dbReference type="NCBI Taxonomy" id="5936"/>
    <lineage>
        <taxon>Eukaryota</taxon>
        <taxon>Sar</taxon>
        <taxon>Alveolata</taxon>
        <taxon>Ciliophora</taxon>
        <taxon>Intramacronucleata</taxon>
        <taxon>Spirotrichea</taxon>
        <taxon>Hypotrichia</taxon>
        <taxon>Euplotida</taxon>
        <taxon>Euplotidae</taxon>
        <taxon>Moneuplotes</taxon>
    </lineage>
</organism>
<dbReference type="PANTHER" id="PTHR10807:SF8">
    <property type="entry name" value="PHOSPHATIDYLINOSITOL-3-PHOSPHATE PHOSPHATASE"/>
    <property type="match status" value="1"/>
</dbReference>
<dbReference type="EMBL" id="CAMPGE010025467">
    <property type="protein sequence ID" value="CAI2383221.1"/>
    <property type="molecule type" value="Genomic_DNA"/>
</dbReference>
<dbReference type="GO" id="GO:0004438">
    <property type="term" value="F:phosphatidylinositol-3-phosphate phosphatase activity"/>
    <property type="evidence" value="ECO:0007669"/>
    <property type="project" value="TreeGrafter"/>
</dbReference>
<evidence type="ECO:0000256" key="3">
    <source>
        <dbReference type="PIRSR" id="PIRSR630564-2"/>
    </source>
</evidence>
<evidence type="ECO:0000313" key="6">
    <source>
        <dbReference type="Proteomes" id="UP001295684"/>
    </source>
</evidence>
<accession>A0AAD1Y3G0</accession>
<dbReference type="GO" id="GO:0046856">
    <property type="term" value="P:phosphatidylinositol dephosphorylation"/>
    <property type="evidence" value="ECO:0007669"/>
    <property type="project" value="TreeGrafter"/>
</dbReference>
<feature type="binding site" evidence="3">
    <location>
        <begin position="472"/>
        <end position="473"/>
    </location>
    <ligand>
        <name>substrate</name>
    </ligand>
</feature>
<name>A0AAD1Y3G0_EUPCR</name>
<feature type="binding site" evidence="3">
    <location>
        <begin position="537"/>
        <end position="543"/>
    </location>
    <ligand>
        <name>substrate</name>
    </ligand>
</feature>
<proteinExistence type="inferred from homology"/>
<feature type="active site" description="Phosphocysteine intermediate" evidence="2">
    <location>
        <position position="537"/>
    </location>
</feature>
<evidence type="ECO:0000313" key="5">
    <source>
        <dbReference type="EMBL" id="CAI2383221.1"/>
    </source>
</evidence>
<dbReference type="InterPro" id="IPR029021">
    <property type="entry name" value="Prot-tyrosine_phosphatase-like"/>
</dbReference>